<proteinExistence type="predicted"/>
<accession>A0A8S5LH81</accession>
<sequence>MFYRQSGEVISAKFGANEIKIGQIVTVDETGNAKAGEAGKDFLGIALENTADVIRGNEVRICTEGVFELGKESAVATDLGKGVKIVSANKVAIASAQTDVKIGQIVGIVNESKVLVKIK</sequence>
<evidence type="ECO:0000313" key="1">
    <source>
        <dbReference type="EMBL" id="DAD69461.1"/>
    </source>
</evidence>
<reference evidence="1" key="1">
    <citation type="journal article" date="2021" name="Proc. Natl. Acad. Sci. U.S.A.">
        <title>A Catalog of Tens of Thousands of Viruses from Human Metagenomes Reveals Hidden Associations with Chronic Diseases.</title>
        <authorList>
            <person name="Tisza M.J."/>
            <person name="Buck C.B."/>
        </authorList>
    </citation>
    <scope>NUCLEOTIDE SEQUENCE</scope>
    <source>
        <strain evidence="1">CtqMr7</strain>
    </source>
</reference>
<name>A0A8S5LH81_9CAUD</name>
<organism evidence="1">
    <name type="scientific">Myoviridae sp. ctqMr7</name>
    <dbReference type="NCBI Taxonomy" id="2823552"/>
    <lineage>
        <taxon>Viruses</taxon>
        <taxon>Duplodnaviria</taxon>
        <taxon>Heunggongvirae</taxon>
        <taxon>Uroviricota</taxon>
        <taxon>Caudoviricetes</taxon>
    </lineage>
</organism>
<dbReference type="EMBL" id="BK014721">
    <property type="protein sequence ID" value="DAD69461.1"/>
    <property type="molecule type" value="Genomic_DNA"/>
</dbReference>
<protein>
    <submittedName>
        <fullName evidence="1">Uncharacterized protein</fullName>
    </submittedName>
</protein>
<dbReference type="InterPro" id="IPR011231">
    <property type="entry name" value="Phage_VT1-Sakai_H0018"/>
</dbReference>
<dbReference type="Pfam" id="PF09956">
    <property type="entry name" value="Phage_cement_2"/>
    <property type="match status" value="1"/>
</dbReference>